<sequence length="298" mass="33490">MFFIATFHIAINMYRLLLAFGDYCGRSHGPEFYLGRLNRWDHVLKDGFYATQEIFGSAAAIYRTWILWNRSWRVIALPLLMLCGECITGYRTLAIFAHVDPTHNIFDPHLTAWITSFFALTVSLNIITTGLMSYIIWMTHKLSLSYQSSGSRLLQVMRIVIESASLQLIVELILLVFYCSDSNAQYVALELVTPIVAITFNAITIRLKLLAIKEEVESSGIPSINPGHANGTVGSIPMRRIQINISQDVDIDANSNIGTSKTRIVRETLMLVASSCALVPIAIYSLIYDLGLRLSYEQ</sequence>
<comment type="caution">
    <text evidence="3">The sequence shown here is derived from an EMBL/GenBank/DDBJ whole genome shotgun (WGS) entry which is preliminary data.</text>
</comment>
<dbReference type="Proteomes" id="UP001383192">
    <property type="component" value="Unassembled WGS sequence"/>
</dbReference>
<feature type="transmembrane region" description="Helical" evidence="1">
    <location>
        <begin position="269"/>
        <end position="288"/>
    </location>
</feature>
<evidence type="ECO:0000313" key="3">
    <source>
        <dbReference type="EMBL" id="KAK7027982.1"/>
    </source>
</evidence>
<keyword evidence="4" id="KW-1185">Reference proteome</keyword>
<feature type="transmembrane region" description="Helical" evidence="1">
    <location>
        <begin position="184"/>
        <end position="203"/>
    </location>
</feature>
<accession>A0AAW0BMZ2</accession>
<feature type="chain" id="PRO_5043339858" evidence="2">
    <location>
        <begin position="20"/>
        <end position="298"/>
    </location>
</feature>
<evidence type="ECO:0000256" key="1">
    <source>
        <dbReference type="SAM" id="Phobius"/>
    </source>
</evidence>
<keyword evidence="1" id="KW-0812">Transmembrane</keyword>
<protein>
    <submittedName>
        <fullName evidence="3">Uncharacterized protein</fullName>
    </submittedName>
</protein>
<feature type="transmembrane region" description="Helical" evidence="1">
    <location>
        <begin position="110"/>
        <end position="138"/>
    </location>
</feature>
<evidence type="ECO:0000256" key="2">
    <source>
        <dbReference type="SAM" id="SignalP"/>
    </source>
</evidence>
<dbReference type="EMBL" id="JAYKXP010000092">
    <property type="protein sequence ID" value="KAK7027982.1"/>
    <property type="molecule type" value="Genomic_DNA"/>
</dbReference>
<keyword evidence="1" id="KW-0472">Membrane</keyword>
<evidence type="ECO:0000313" key="4">
    <source>
        <dbReference type="Proteomes" id="UP001383192"/>
    </source>
</evidence>
<feature type="transmembrane region" description="Helical" evidence="1">
    <location>
        <begin position="72"/>
        <end position="90"/>
    </location>
</feature>
<reference evidence="3 4" key="1">
    <citation type="submission" date="2024-01" db="EMBL/GenBank/DDBJ databases">
        <title>A draft genome for a cacao thread blight-causing isolate of Paramarasmius palmivorus.</title>
        <authorList>
            <person name="Baruah I.K."/>
            <person name="Bukari Y."/>
            <person name="Amoako-Attah I."/>
            <person name="Meinhardt L.W."/>
            <person name="Bailey B.A."/>
            <person name="Cohen S.P."/>
        </authorList>
    </citation>
    <scope>NUCLEOTIDE SEQUENCE [LARGE SCALE GENOMIC DNA]</scope>
    <source>
        <strain evidence="3 4">GH-12</strain>
    </source>
</reference>
<gene>
    <name evidence="3" type="ORF">VNI00_015068</name>
</gene>
<keyword evidence="2" id="KW-0732">Signal</keyword>
<feature type="signal peptide" evidence="2">
    <location>
        <begin position="1"/>
        <end position="19"/>
    </location>
</feature>
<name>A0AAW0BMZ2_9AGAR</name>
<organism evidence="3 4">
    <name type="scientific">Paramarasmius palmivorus</name>
    <dbReference type="NCBI Taxonomy" id="297713"/>
    <lineage>
        <taxon>Eukaryota</taxon>
        <taxon>Fungi</taxon>
        <taxon>Dikarya</taxon>
        <taxon>Basidiomycota</taxon>
        <taxon>Agaricomycotina</taxon>
        <taxon>Agaricomycetes</taxon>
        <taxon>Agaricomycetidae</taxon>
        <taxon>Agaricales</taxon>
        <taxon>Marasmiineae</taxon>
        <taxon>Marasmiaceae</taxon>
        <taxon>Paramarasmius</taxon>
    </lineage>
</organism>
<keyword evidence="1" id="KW-1133">Transmembrane helix</keyword>
<proteinExistence type="predicted"/>
<dbReference type="AlphaFoldDB" id="A0AAW0BMZ2"/>
<feature type="transmembrane region" description="Helical" evidence="1">
    <location>
        <begin position="159"/>
        <end position="178"/>
    </location>
</feature>